<dbReference type="InterPro" id="IPR001387">
    <property type="entry name" value="Cro/C1-type_HTH"/>
</dbReference>
<gene>
    <name evidence="3" type="ORF">M0M44_11695</name>
</gene>
<sequence>MAFSEIDAFYNELGLRIKTQRLALNITQEALAQELELTRASIINLENGRHKPSIYQIVLIAKYFNIDYTMLVPMPSELVVEKEKKTVPDLSNMVSDQEEIDSPSKQAILDFLSSVKNK</sequence>
<dbReference type="Pfam" id="PF01381">
    <property type="entry name" value="HTH_3"/>
    <property type="match status" value="1"/>
</dbReference>
<organism evidence="3 4">
    <name type="scientific">Flavobacterium humidisoli</name>
    <dbReference type="NCBI Taxonomy" id="2937442"/>
    <lineage>
        <taxon>Bacteria</taxon>
        <taxon>Pseudomonadati</taxon>
        <taxon>Bacteroidota</taxon>
        <taxon>Flavobacteriia</taxon>
        <taxon>Flavobacteriales</taxon>
        <taxon>Flavobacteriaceae</taxon>
        <taxon>Flavobacterium</taxon>
    </lineage>
</organism>
<evidence type="ECO:0000313" key="4">
    <source>
        <dbReference type="Proteomes" id="UP000829998"/>
    </source>
</evidence>
<dbReference type="PANTHER" id="PTHR46558">
    <property type="entry name" value="TRACRIPTIONAL REGULATORY PROTEIN-RELATED-RELATED"/>
    <property type="match status" value="1"/>
</dbReference>
<dbReference type="CDD" id="cd00093">
    <property type="entry name" value="HTH_XRE"/>
    <property type="match status" value="1"/>
</dbReference>
<dbReference type="InterPro" id="IPR010982">
    <property type="entry name" value="Lambda_DNA-bd_dom_sf"/>
</dbReference>
<keyword evidence="1" id="KW-0238">DNA-binding</keyword>
<accession>A0ABY4M0K2</accession>
<dbReference type="SUPFAM" id="SSF47413">
    <property type="entry name" value="lambda repressor-like DNA-binding domains"/>
    <property type="match status" value="1"/>
</dbReference>
<keyword evidence="4" id="KW-1185">Reference proteome</keyword>
<dbReference type="RefSeq" id="WP_248729922.1">
    <property type="nucleotide sequence ID" value="NZ_CP096829.1"/>
</dbReference>
<evidence type="ECO:0000259" key="2">
    <source>
        <dbReference type="PROSITE" id="PS50943"/>
    </source>
</evidence>
<dbReference type="PROSITE" id="PS50943">
    <property type="entry name" value="HTH_CROC1"/>
    <property type="match status" value="1"/>
</dbReference>
<evidence type="ECO:0000256" key="1">
    <source>
        <dbReference type="ARBA" id="ARBA00023125"/>
    </source>
</evidence>
<dbReference type="SMART" id="SM00530">
    <property type="entry name" value="HTH_XRE"/>
    <property type="match status" value="1"/>
</dbReference>
<reference evidence="3 4" key="1">
    <citation type="submission" date="2022-04" db="EMBL/GenBank/DDBJ databases">
        <authorList>
            <person name="Ra J.-S."/>
            <person name="Kim S.-B."/>
        </authorList>
    </citation>
    <scope>NUCLEOTIDE SEQUENCE [LARGE SCALE GENOMIC DNA]</scope>
    <source>
        <strain evidence="3 4">MMS21-Er5</strain>
    </source>
</reference>
<dbReference type="EMBL" id="CP096829">
    <property type="protein sequence ID" value="UPZ17984.1"/>
    <property type="molecule type" value="Genomic_DNA"/>
</dbReference>
<dbReference type="Gene3D" id="1.10.260.40">
    <property type="entry name" value="lambda repressor-like DNA-binding domains"/>
    <property type="match status" value="1"/>
</dbReference>
<name>A0ABY4M0K2_9FLAO</name>
<dbReference type="Proteomes" id="UP000829998">
    <property type="component" value="Chromosome"/>
</dbReference>
<evidence type="ECO:0000313" key="3">
    <source>
        <dbReference type="EMBL" id="UPZ17984.1"/>
    </source>
</evidence>
<protein>
    <submittedName>
        <fullName evidence="3">Helix-turn-helix domain-containing protein</fullName>
    </submittedName>
</protein>
<proteinExistence type="predicted"/>
<dbReference type="PANTHER" id="PTHR46558:SF11">
    <property type="entry name" value="HTH-TYPE TRANSCRIPTIONAL REGULATOR XRE"/>
    <property type="match status" value="1"/>
</dbReference>
<feature type="domain" description="HTH cro/C1-type" evidence="2">
    <location>
        <begin position="17"/>
        <end position="71"/>
    </location>
</feature>